<dbReference type="EMBL" id="CAAHFH010000002">
    <property type="protein sequence ID" value="VGO22284.1"/>
    <property type="molecule type" value="Genomic_DNA"/>
</dbReference>
<dbReference type="PROSITE" id="PS50853">
    <property type="entry name" value="FN3"/>
    <property type="match status" value="1"/>
</dbReference>
<dbReference type="Proteomes" id="UP000346198">
    <property type="component" value="Unassembled WGS sequence"/>
</dbReference>
<dbReference type="RefSeq" id="WP_136063674.1">
    <property type="nucleotide sequence ID" value="NZ_CAAHFH010000002.1"/>
</dbReference>
<feature type="domain" description="Fibronectin type-III" evidence="2">
    <location>
        <begin position="264"/>
        <end position="354"/>
    </location>
</feature>
<proteinExistence type="predicted"/>
<feature type="chain" id="PRO_5025449926" description="Fibronectin type-III domain-containing protein" evidence="1">
    <location>
        <begin position="22"/>
        <end position="1091"/>
    </location>
</feature>
<evidence type="ECO:0000313" key="4">
    <source>
        <dbReference type="Proteomes" id="UP000346198"/>
    </source>
</evidence>
<accession>A0A6C2USQ3</accession>
<evidence type="ECO:0000313" key="3">
    <source>
        <dbReference type="EMBL" id="VGO22284.1"/>
    </source>
</evidence>
<dbReference type="Gene3D" id="2.60.40.10">
    <property type="entry name" value="Immunoglobulins"/>
    <property type="match status" value="1"/>
</dbReference>
<gene>
    <name evidence="3" type="ORF">SCARR_04366</name>
</gene>
<sequence>MMKKVLLVALCAVASVLPSQATEIMNEDFSGYSDGDINSVSGWVASTAGKTNEVVSGELMLATTGDRIVFSGAGTSLAVGERLEVTLDYRVSIPSTRNHYQGFGFGIQDNGIATATNNAQLLNAYVFMFGLEPQNRYSGQVNFFPDNQQWAGPGTYVMMAEADCGMNPFGYYTNEAPYDSAAYIDAGSDVLRSVYTITKSHVANEFNVAVSTSNLTSGAYYTGSDSGIVRPDVWASSDLSLTIHSAWQITNYIQNVKMEKLDVVIAAPTSVSALGLDGEVTLGWDVMPGATQYDVYRTEIPGDYTGVTPVTVDTESHLDDTVSNGTTYYYSIVAKFAGGDSVKSDEVSVTPKKVYVDESVYATADFEALSLGDLAANAEWGEISGSSNNAFAVIDEGGTNKADTVSTVADFDPVVGNAVYLDRLMQNAADDVVEGSFDVVISATEAVGTSNPNVGPGFADFVNWGVMEFGLTSGTTDALAAEKDMMAMFHIKVRSNGKIVVLFGTGTNANDDNSNRLADIGKANAGWNPKDDAWDYVAGSAADLETDPLRIAWKIRKTREVGVYQAWASITNLTSGWSSSDETSVKIEYELKDSQDMYDAPAAIFAMGHSQAANDGTLVSIINATVDEVNVLHSAGNLPVVEAPFVTSVISGDREVSIEWEPVLDALGGYTLTVETPNSEAYVVAEKTNITSITDAPRWNGVENTYMLTANFDSDLAPNTASTNFVAAPVALEPVYSINNPDWADSDIDWIQTGIAAVSNTMSYIDAMTTPFYANGVDGYTGPTIYGLHQCKDPTLQVRRDELRINFWGGAAVWSFGPYASTLAFVKVEDMGYGAVTTFDADASALYIKVRLADYSNGNTGQADAHMRLAIRNGTDWYVSDENNMFEAPHTDDEIILVGDVAAAGWSPLAVAAATQMDYVSNSVPDTSIFTDINAIGFYSDRHFNSSIREMEIKVSGALDSYDYWADNAGLVSSNSAAGLDPDMDGIINEQEYAYGGDPLVADTAVLPVMDMTVVADPDTAEDAITYVYYKQRDPVSGLTYTLKTTDNLVFGPWSDTGYTAVETDVDYYWTVVTNYIPNAADRTFIKVDVD</sequence>
<dbReference type="SUPFAM" id="SSF49265">
    <property type="entry name" value="Fibronectin type III"/>
    <property type="match status" value="1"/>
</dbReference>
<dbReference type="PROSITE" id="PS00018">
    <property type="entry name" value="EF_HAND_1"/>
    <property type="match status" value="1"/>
</dbReference>
<dbReference type="InterPro" id="IPR013783">
    <property type="entry name" value="Ig-like_fold"/>
</dbReference>
<organism evidence="3 4">
    <name type="scientific">Pontiella sulfatireligans</name>
    <dbReference type="NCBI Taxonomy" id="2750658"/>
    <lineage>
        <taxon>Bacteria</taxon>
        <taxon>Pseudomonadati</taxon>
        <taxon>Kiritimatiellota</taxon>
        <taxon>Kiritimatiellia</taxon>
        <taxon>Kiritimatiellales</taxon>
        <taxon>Pontiellaceae</taxon>
        <taxon>Pontiella</taxon>
    </lineage>
</organism>
<keyword evidence="4" id="KW-1185">Reference proteome</keyword>
<dbReference type="AlphaFoldDB" id="A0A6C2USQ3"/>
<feature type="signal peptide" evidence="1">
    <location>
        <begin position="1"/>
        <end position="21"/>
    </location>
</feature>
<evidence type="ECO:0000256" key="1">
    <source>
        <dbReference type="SAM" id="SignalP"/>
    </source>
</evidence>
<dbReference type="InterPro" id="IPR018247">
    <property type="entry name" value="EF_Hand_1_Ca_BS"/>
</dbReference>
<evidence type="ECO:0000259" key="2">
    <source>
        <dbReference type="PROSITE" id="PS50853"/>
    </source>
</evidence>
<protein>
    <recommendedName>
        <fullName evidence="2">Fibronectin type-III domain-containing protein</fullName>
    </recommendedName>
</protein>
<name>A0A6C2USQ3_9BACT</name>
<reference evidence="3 4" key="1">
    <citation type="submission" date="2019-04" db="EMBL/GenBank/DDBJ databases">
        <authorList>
            <person name="Van Vliet M D."/>
        </authorList>
    </citation>
    <scope>NUCLEOTIDE SEQUENCE [LARGE SCALE GENOMIC DNA]</scope>
    <source>
        <strain evidence="3 4">F21</strain>
    </source>
</reference>
<keyword evidence="1" id="KW-0732">Signal</keyword>
<dbReference type="InterPro" id="IPR003961">
    <property type="entry name" value="FN3_dom"/>
</dbReference>
<dbReference type="CDD" id="cd00063">
    <property type="entry name" value="FN3"/>
    <property type="match status" value="1"/>
</dbReference>
<dbReference type="InterPro" id="IPR036116">
    <property type="entry name" value="FN3_sf"/>
</dbReference>